<comment type="caution">
    <text evidence="8">The sequence shown here is derived from an EMBL/GenBank/DDBJ whole genome shotgun (WGS) entry which is preliminary data.</text>
</comment>
<keyword evidence="3 5" id="KW-1133">Transmembrane helix</keyword>
<name>A0AAQ4EQD5_AMBAM</name>
<evidence type="ECO:0000256" key="2">
    <source>
        <dbReference type="ARBA" id="ARBA00022692"/>
    </source>
</evidence>
<gene>
    <name evidence="8" type="ORF">V5799_029671</name>
</gene>
<evidence type="ECO:0000313" key="8">
    <source>
        <dbReference type="EMBL" id="KAK8776984.1"/>
    </source>
</evidence>
<proteinExistence type="predicted"/>
<comment type="subcellular location">
    <subcellularLocation>
        <location evidence="1">Membrane</location>
        <topology evidence="1">Multi-pass membrane protein</topology>
    </subcellularLocation>
</comment>
<evidence type="ECO:0000256" key="1">
    <source>
        <dbReference type="ARBA" id="ARBA00004141"/>
    </source>
</evidence>
<dbReference type="Pfam" id="PF12698">
    <property type="entry name" value="ABC2_membrane_3"/>
    <property type="match status" value="1"/>
</dbReference>
<dbReference type="Proteomes" id="UP001321473">
    <property type="component" value="Unassembled WGS sequence"/>
</dbReference>
<dbReference type="SUPFAM" id="SSF52540">
    <property type="entry name" value="P-loop containing nucleoside triphosphate hydrolases"/>
    <property type="match status" value="1"/>
</dbReference>
<feature type="non-terminal residue" evidence="8">
    <location>
        <position position="565"/>
    </location>
</feature>
<dbReference type="InterPro" id="IPR027417">
    <property type="entry name" value="P-loop_NTPase"/>
</dbReference>
<dbReference type="GO" id="GO:0140359">
    <property type="term" value="F:ABC-type transporter activity"/>
    <property type="evidence" value="ECO:0007669"/>
    <property type="project" value="InterPro"/>
</dbReference>
<keyword evidence="9" id="KW-1185">Reference proteome</keyword>
<dbReference type="InterPro" id="IPR026082">
    <property type="entry name" value="ABCA"/>
</dbReference>
<dbReference type="PANTHER" id="PTHR19229:SF250">
    <property type="entry name" value="ABC TRANSPORTER DOMAIN-CONTAINING PROTEIN-RELATED"/>
    <property type="match status" value="1"/>
</dbReference>
<dbReference type="GO" id="GO:0005319">
    <property type="term" value="F:lipid transporter activity"/>
    <property type="evidence" value="ECO:0007669"/>
    <property type="project" value="TreeGrafter"/>
</dbReference>
<organism evidence="8 9">
    <name type="scientific">Amblyomma americanum</name>
    <name type="common">Lone star tick</name>
    <dbReference type="NCBI Taxonomy" id="6943"/>
    <lineage>
        <taxon>Eukaryota</taxon>
        <taxon>Metazoa</taxon>
        <taxon>Ecdysozoa</taxon>
        <taxon>Arthropoda</taxon>
        <taxon>Chelicerata</taxon>
        <taxon>Arachnida</taxon>
        <taxon>Acari</taxon>
        <taxon>Parasitiformes</taxon>
        <taxon>Ixodida</taxon>
        <taxon>Ixodoidea</taxon>
        <taxon>Ixodidae</taxon>
        <taxon>Amblyomminae</taxon>
        <taxon>Amblyomma</taxon>
    </lineage>
</organism>
<feature type="transmembrane region" description="Helical" evidence="5">
    <location>
        <begin position="295"/>
        <end position="322"/>
    </location>
</feature>
<feature type="transmembrane region" description="Helical" evidence="5">
    <location>
        <begin position="253"/>
        <end position="275"/>
    </location>
</feature>
<keyword evidence="4 5" id="KW-0472">Membrane</keyword>
<feature type="transmembrane region" description="Helical" evidence="5">
    <location>
        <begin position="338"/>
        <end position="365"/>
    </location>
</feature>
<accession>A0AAQ4EQD5</accession>
<evidence type="ECO:0000259" key="6">
    <source>
        <dbReference type="Pfam" id="PF00005"/>
    </source>
</evidence>
<keyword evidence="2 5" id="KW-0812">Transmembrane</keyword>
<dbReference type="GO" id="GO:0016887">
    <property type="term" value="F:ATP hydrolysis activity"/>
    <property type="evidence" value="ECO:0007669"/>
    <property type="project" value="InterPro"/>
</dbReference>
<evidence type="ECO:0000259" key="7">
    <source>
        <dbReference type="Pfam" id="PF12698"/>
    </source>
</evidence>
<dbReference type="AlphaFoldDB" id="A0AAQ4EQD5"/>
<dbReference type="InterPro" id="IPR013525">
    <property type="entry name" value="ABC2_TM"/>
</dbReference>
<protein>
    <recommendedName>
        <fullName evidence="10">ABC transporter domain-containing protein</fullName>
    </recommendedName>
</protein>
<dbReference type="Pfam" id="PF00005">
    <property type="entry name" value="ABC_tran"/>
    <property type="match status" value="1"/>
</dbReference>
<dbReference type="GO" id="GO:0016020">
    <property type="term" value="C:membrane"/>
    <property type="evidence" value="ECO:0007669"/>
    <property type="project" value="UniProtKB-SubCell"/>
</dbReference>
<sequence length="565" mass="63701">MSVKNVDAAEPPQVRTGSSSWLQLMMVLWKNIYLKRLCRHYTTTLLEIVLMVVLLLGIQEDSVVREPFIRKGDTIFMPIRSNAFWNSQPDMARIQQVYFAPVANKYLAWLTRTAMKELGVPNVTGLPSKKDLVSAMLKQNKTPVSTVGLAYTNMAPKDTTTVPISLRVTFFGGRLPFDVKLLYSQRILSQPAGPAAEERFPEMNTLLPIMGALQQLHLQRQAGLFNHTERLEPPTLRRFPYPSYIQHEDTKNYALVLTRFCIGMLIPFAVFVARLSEEKSTGMKEMLRIVGVNDWVYWLSHYISGFFMHLIIVTLMMLFLCVKRNEEGRAFIQFSDPLLLFCILMCFCSSCLWHATLLSMFFQSLEFGANWANFYDRVATPDNVTLAEIVFIGVMCDCFIAILVWYLDNVMPTGPGIAKPLLFPFKWSYWVPNISIIPPPVLSPEEVQNFEADPKNAAVGIDVFHVTKDYDGVVAVQDVSMRIFENQITVLLGHNGAGKTTLLNMVTGEAKACGFTGASEGTVVLGGYDIMKCTKGARESIGFCAQHNILFDDLTVEEHLLFFAV</sequence>
<evidence type="ECO:0000256" key="4">
    <source>
        <dbReference type="ARBA" id="ARBA00023136"/>
    </source>
</evidence>
<evidence type="ECO:0008006" key="10">
    <source>
        <dbReference type="Google" id="ProtNLM"/>
    </source>
</evidence>
<reference evidence="8 9" key="1">
    <citation type="journal article" date="2023" name="Arcadia Sci">
        <title>De novo assembly of a long-read Amblyomma americanum tick genome.</title>
        <authorList>
            <person name="Chou S."/>
            <person name="Poskanzer K.E."/>
            <person name="Rollins M."/>
            <person name="Thuy-Boun P.S."/>
        </authorList>
    </citation>
    <scope>NUCLEOTIDE SEQUENCE [LARGE SCALE GENOMIC DNA]</scope>
    <source>
        <strain evidence="8">F_SG_1</strain>
        <tissue evidence="8">Salivary glands</tissue>
    </source>
</reference>
<dbReference type="PANTHER" id="PTHR19229">
    <property type="entry name" value="ATP-BINDING CASSETTE TRANSPORTER SUBFAMILY A ABCA"/>
    <property type="match status" value="1"/>
</dbReference>
<feature type="domain" description="ABC transporter" evidence="6">
    <location>
        <begin position="477"/>
        <end position="559"/>
    </location>
</feature>
<dbReference type="GO" id="GO:0005524">
    <property type="term" value="F:ATP binding"/>
    <property type="evidence" value="ECO:0007669"/>
    <property type="project" value="InterPro"/>
</dbReference>
<evidence type="ECO:0000256" key="5">
    <source>
        <dbReference type="SAM" id="Phobius"/>
    </source>
</evidence>
<evidence type="ECO:0000313" key="9">
    <source>
        <dbReference type="Proteomes" id="UP001321473"/>
    </source>
</evidence>
<dbReference type="EMBL" id="JARKHS020012331">
    <property type="protein sequence ID" value="KAK8776984.1"/>
    <property type="molecule type" value="Genomic_DNA"/>
</dbReference>
<dbReference type="Gene3D" id="3.40.50.300">
    <property type="entry name" value="P-loop containing nucleotide triphosphate hydrolases"/>
    <property type="match status" value="1"/>
</dbReference>
<feature type="transmembrane region" description="Helical" evidence="5">
    <location>
        <begin position="385"/>
        <end position="407"/>
    </location>
</feature>
<evidence type="ECO:0000256" key="3">
    <source>
        <dbReference type="ARBA" id="ARBA00022989"/>
    </source>
</evidence>
<feature type="domain" description="ABC-2 type transporter transmembrane" evidence="7">
    <location>
        <begin position="248"/>
        <end position="362"/>
    </location>
</feature>
<dbReference type="InterPro" id="IPR003439">
    <property type="entry name" value="ABC_transporter-like_ATP-bd"/>
</dbReference>